<evidence type="ECO:0000259" key="6">
    <source>
        <dbReference type="SMART" id="SM00888"/>
    </source>
</evidence>
<reference evidence="8" key="1">
    <citation type="submission" date="2025-08" db="UniProtKB">
        <authorList>
            <consortium name="Ensembl"/>
        </authorList>
    </citation>
    <scope>IDENTIFICATION</scope>
</reference>
<evidence type="ECO:0000256" key="3">
    <source>
        <dbReference type="ARBA" id="ARBA00022917"/>
    </source>
</evidence>
<dbReference type="InterPro" id="IPR036219">
    <property type="entry name" value="eEF-1beta-like_sf"/>
</dbReference>
<accession>A0A3Q3DG84</accession>
<feature type="region of interest" description="Disordered" evidence="5">
    <location>
        <begin position="179"/>
        <end position="198"/>
    </location>
</feature>
<dbReference type="Pfam" id="PF10587">
    <property type="entry name" value="EF-1_beta_acid"/>
    <property type="match status" value="1"/>
</dbReference>
<dbReference type="InterPro" id="IPR001326">
    <property type="entry name" value="Transl_elong_EF1B_B/D_CS"/>
</dbReference>
<feature type="domain" description="Elongation factor 1 beta central acidic region eukaryote" evidence="7">
    <location>
        <begin position="270"/>
        <end position="296"/>
    </location>
</feature>
<dbReference type="GO" id="GO:0005085">
    <property type="term" value="F:guanyl-nucleotide exchange factor activity"/>
    <property type="evidence" value="ECO:0007669"/>
    <property type="project" value="TreeGrafter"/>
</dbReference>
<proteinExistence type="inferred from homology"/>
<evidence type="ECO:0000256" key="5">
    <source>
        <dbReference type="SAM" id="MobiDB-lite"/>
    </source>
</evidence>
<feature type="region of interest" description="Disordered" evidence="5">
    <location>
        <begin position="1"/>
        <end position="152"/>
    </location>
</feature>
<feature type="compositionally biased region" description="Acidic residues" evidence="5">
    <location>
        <begin position="261"/>
        <end position="280"/>
    </location>
</feature>
<dbReference type="SMART" id="SM00888">
    <property type="entry name" value="EF1_GNE"/>
    <property type="match status" value="1"/>
</dbReference>
<dbReference type="CTD" id="565501"/>
<dbReference type="FunFam" id="3.30.70.60:FF:000001">
    <property type="entry name" value="Elongation factor 1-beta 1 like"/>
    <property type="match status" value="1"/>
</dbReference>
<feature type="compositionally biased region" description="Basic and acidic residues" evidence="5">
    <location>
        <begin position="122"/>
        <end position="148"/>
    </location>
</feature>
<dbReference type="PROSITE" id="PS00824">
    <property type="entry name" value="EF1BD_1"/>
    <property type="match status" value="1"/>
</dbReference>
<dbReference type="AlphaFoldDB" id="A0A3Q3DG84"/>
<dbReference type="InterPro" id="IPR014717">
    <property type="entry name" value="Transl_elong_EF1B/ribsomal_bS6"/>
</dbReference>
<reference evidence="8" key="2">
    <citation type="submission" date="2025-09" db="UniProtKB">
        <authorList>
            <consortium name="Ensembl"/>
        </authorList>
    </citation>
    <scope>IDENTIFICATION</scope>
</reference>
<dbReference type="SUPFAM" id="SSF54984">
    <property type="entry name" value="eEF-1beta-like"/>
    <property type="match status" value="1"/>
</dbReference>
<dbReference type="GO" id="GO:0005829">
    <property type="term" value="C:cytosol"/>
    <property type="evidence" value="ECO:0007669"/>
    <property type="project" value="TreeGrafter"/>
</dbReference>
<dbReference type="Proteomes" id="UP000264820">
    <property type="component" value="Unplaced"/>
</dbReference>
<evidence type="ECO:0000313" key="9">
    <source>
        <dbReference type="Proteomes" id="UP000264820"/>
    </source>
</evidence>
<protein>
    <submittedName>
        <fullName evidence="8">Eukaryotic translation elongation factor 1 delta a (guanine nucleotide exchange protein)</fullName>
    </submittedName>
</protein>
<dbReference type="InterPro" id="IPR018940">
    <property type="entry name" value="EF-1_beta_acid_region_euk"/>
</dbReference>
<keyword evidence="9" id="KW-1185">Reference proteome</keyword>
<evidence type="ECO:0000313" key="8">
    <source>
        <dbReference type="Ensembl" id="ENSHCOP00000011394.1"/>
    </source>
</evidence>
<keyword evidence="2 4" id="KW-0251">Elongation factor</keyword>
<evidence type="ECO:0000256" key="2">
    <source>
        <dbReference type="ARBA" id="ARBA00022768"/>
    </source>
</evidence>
<comment type="similarity">
    <text evidence="1 4">Belongs to the EF-1-beta/EF-1-delta family.</text>
</comment>
<name>A0A3Q3DG84_HIPCM</name>
<feature type="compositionally biased region" description="Polar residues" evidence="5">
    <location>
        <begin position="78"/>
        <end position="87"/>
    </location>
</feature>
<dbReference type="Gene3D" id="3.30.70.60">
    <property type="match status" value="1"/>
</dbReference>
<dbReference type="GeneID" id="109524072"/>
<dbReference type="GO" id="GO:0003746">
    <property type="term" value="F:translation elongation factor activity"/>
    <property type="evidence" value="ECO:0007669"/>
    <property type="project" value="UniProtKB-KW"/>
</dbReference>
<evidence type="ECO:0000256" key="1">
    <source>
        <dbReference type="ARBA" id="ARBA00007411"/>
    </source>
</evidence>
<dbReference type="Pfam" id="PF00736">
    <property type="entry name" value="EF1_GNE"/>
    <property type="match status" value="1"/>
</dbReference>
<dbReference type="CDD" id="cd00292">
    <property type="entry name" value="EF1B"/>
    <property type="match status" value="1"/>
</dbReference>
<dbReference type="GO" id="GO:0005853">
    <property type="term" value="C:eukaryotic translation elongation factor 1 complex"/>
    <property type="evidence" value="ECO:0007669"/>
    <property type="project" value="InterPro"/>
</dbReference>
<feature type="region of interest" description="Disordered" evidence="5">
    <location>
        <begin position="250"/>
        <end position="283"/>
    </location>
</feature>
<evidence type="ECO:0000259" key="7">
    <source>
        <dbReference type="SMART" id="SM01182"/>
    </source>
</evidence>
<dbReference type="Ensembl" id="ENSHCOT00000018085.1">
    <property type="protein sequence ID" value="ENSHCOP00000011394.1"/>
    <property type="gene ID" value="ENSHCOG00000014191.1"/>
</dbReference>
<dbReference type="GeneTree" id="ENSGT00950000183014"/>
<feature type="domain" description="Translation elongation factor EF1B beta/delta subunit guanine nucleotide exchange" evidence="6">
    <location>
        <begin position="305"/>
        <end position="391"/>
    </location>
</feature>
<organism evidence="8 9">
    <name type="scientific">Hippocampus comes</name>
    <name type="common">Tiger tail seahorse</name>
    <dbReference type="NCBI Taxonomy" id="109280"/>
    <lineage>
        <taxon>Eukaryota</taxon>
        <taxon>Metazoa</taxon>
        <taxon>Chordata</taxon>
        <taxon>Craniata</taxon>
        <taxon>Vertebrata</taxon>
        <taxon>Euteleostomi</taxon>
        <taxon>Actinopterygii</taxon>
        <taxon>Neopterygii</taxon>
        <taxon>Teleostei</taxon>
        <taxon>Neoteleostei</taxon>
        <taxon>Acanthomorphata</taxon>
        <taxon>Syngnathiaria</taxon>
        <taxon>Syngnathiformes</taxon>
        <taxon>Syngnathoidei</taxon>
        <taxon>Syngnathidae</taxon>
        <taxon>Hippocampus</taxon>
    </lineage>
</organism>
<dbReference type="PROSITE" id="PS00825">
    <property type="entry name" value="EF1BD_2"/>
    <property type="match status" value="1"/>
</dbReference>
<dbReference type="OrthoDB" id="331763at2759"/>
<dbReference type="SMART" id="SM01182">
    <property type="entry name" value="EF-1_beta_acid"/>
    <property type="match status" value="1"/>
</dbReference>
<dbReference type="InterPro" id="IPR014038">
    <property type="entry name" value="EF1B_bsu/dsu_GNE"/>
</dbReference>
<dbReference type="InterPro" id="IPR049720">
    <property type="entry name" value="EF1B_bsu/dsu"/>
</dbReference>
<feature type="compositionally biased region" description="Basic residues" evidence="5">
    <location>
        <begin position="111"/>
        <end position="120"/>
    </location>
</feature>
<dbReference type="PANTHER" id="PTHR11595">
    <property type="entry name" value="EF-HAND AND COILED-COIL DOMAIN-CONTAINING FAMILY MEMBER"/>
    <property type="match status" value="1"/>
</dbReference>
<dbReference type="RefSeq" id="XP_019739217.1">
    <property type="nucleotide sequence ID" value="XM_019883658.1"/>
</dbReference>
<keyword evidence="3 4" id="KW-0648">Protein biosynthesis</keyword>
<sequence>MDQLMSEQGAAPKPAATPERSIISGDNQQFVKMRRHARLSQSENQSSGPEEERLGSSAEAGGSYGRSPGVRGEIFKPLSSSPRSPNTRGHWAKRHQQDGAHIPTVKSSGTPHRRYSRGRYRTSSETEKGGRGSREPKSRRKGLSESDKSANMSGLECLTAEKVWFDKHRYDEAERKFYEGANGTAPKQQQSSSHSSEQELIVRMKSLEAENHTLQKVVGDMRAVLQKLEARVAQLEKTPAAVASVKAAPVQAAPAKRVEENGDDDDDVDLFGSDDEDDEEAARLKQERVEAYAARKAAKPTLIAKSSILLDVKPWDDETDMAKLEECVRSVQLDGLLWGASKLVPVGYGIKKLQINCVVEDDKVGTDILEEEITKFEDFVQSVDVAAFNKI</sequence>
<evidence type="ECO:0000256" key="4">
    <source>
        <dbReference type="RuleBase" id="RU003791"/>
    </source>
</evidence>
<feature type="compositionally biased region" description="Polar residues" evidence="5">
    <location>
        <begin position="39"/>
        <end position="48"/>
    </location>
</feature>
<dbReference type="PANTHER" id="PTHR11595:SF88">
    <property type="entry name" value="ELONGATION FACTOR-1, DELTA, A ISOFORM X1"/>
    <property type="match status" value="1"/>
</dbReference>